<evidence type="ECO:0000313" key="1">
    <source>
        <dbReference type="EMBL" id="EDQ90883.1"/>
    </source>
</evidence>
<gene>
    <name evidence="1" type="ORF">MONBRDRAFT_31737</name>
</gene>
<dbReference type="InterPro" id="IPR011009">
    <property type="entry name" value="Kinase-like_dom_sf"/>
</dbReference>
<dbReference type="KEGG" id="mbr:MONBRDRAFT_31737"/>
<dbReference type="EMBL" id="CH991546">
    <property type="protein sequence ID" value="EDQ90883.1"/>
    <property type="molecule type" value="Genomic_DNA"/>
</dbReference>
<keyword evidence="2" id="KW-1185">Reference proteome</keyword>
<dbReference type="InParanoid" id="A9UUD1"/>
<dbReference type="SUPFAM" id="SSF56112">
    <property type="entry name" value="Protein kinase-like (PK-like)"/>
    <property type="match status" value="1"/>
</dbReference>
<dbReference type="PANTHER" id="PTHR23020:SF41">
    <property type="entry name" value="AMINOGLYCOSIDE PHOSPHOTRANSFERASE DOMAIN-CONTAINING PROTEIN"/>
    <property type="match status" value="1"/>
</dbReference>
<dbReference type="OMA" id="SELAVWH"/>
<evidence type="ECO:0000313" key="2">
    <source>
        <dbReference type="Proteomes" id="UP000001357"/>
    </source>
</evidence>
<reference evidence="1 2" key="1">
    <citation type="journal article" date="2008" name="Nature">
        <title>The genome of the choanoflagellate Monosiga brevicollis and the origin of metazoans.</title>
        <authorList>
            <consortium name="JGI Sequencing"/>
            <person name="King N."/>
            <person name="Westbrook M.J."/>
            <person name="Young S.L."/>
            <person name="Kuo A."/>
            <person name="Abedin M."/>
            <person name="Chapman J."/>
            <person name="Fairclough S."/>
            <person name="Hellsten U."/>
            <person name="Isogai Y."/>
            <person name="Letunic I."/>
            <person name="Marr M."/>
            <person name="Pincus D."/>
            <person name="Putnam N."/>
            <person name="Rokas A."/>
            <person name="Wright K.J."/>
            <person name="Zuzow R."/>
            <person name="Dirks W."/>
            <person name="Good M."/>
            <person name="Goodstein D."/>
            <person name="Lemons D."/>
            <person name="Li W."/>
            <person name="Lyons J.B."/>
            <person name="Morris A."/>
            <person name="Nichols S."/>
            <person name="Richter D.J."/>
            <person name="Salamov A."/>
            <person name="Bork P."/>
            <person name="Lim W.A."/>
            <person name="Manning G."/>
            <person name="Miller W.T."/>
            <person name="McGinnis W."/>
            <person name="Shapiro H."/>
            <person name="Tjian R."/>
            <person name="Grigoriev I.V."/>
            <person name="Rokhsar D."/>
        </authorList>
    </citation>
    <scope>NUCLEOTIDE SEQUENCE [LARGE SCALE GENOMIC DNA]</scope>
    <source>
        <strain evidence="2">MX1 / ATCC 50154</strain>
    </source>
</reference>
<dbReference type="Gene3D" id="3.90.1200.10">
    <property type="match status" value="1"/>
</dbReference>
<evidence type="ECO:0008006" key="3">
    <source>
        <dbReference type="Google" id="ProtNLM"/>
    </source>
</evidence>
<proteinExistence type="predicted"/>
<dbReference type="InterPro" id="IPR052961">
    <property type="entry name" value="Oxido-Kinase-like_Enzymes"/>
</dbReference>
<dbReference type="AlphaFoldDB" id="A9UUD1"/>
<name>A9UUD1_MONBE</name>
<dbReference type="Proteomes" id="UP000001357">
    <property type="component" value="Unassembled WGS sequence"/>
</dbReference>
<accession>A9UUD1</accession>
<sequence length="425" mass="48113">MELEVWLVYGWATLVDVLTQVWYKLCPPSQPTATCTTVTPAFMRRLLNLDPTAPLTVEQGALSENRGLSNNMQSIDVQIDGVQHRFMLKSNMVGQRRVRAMGIFFNVTRESRAYTFLEQRNMDLSPKMIYANASAWTGSSCIIMERLGPDGICGVNMYFGNQCWGVPPFAPGAERPYDQVARAVMEAQARLHASDWCNPALLHGSEFSWLKSQGWYTGHGRSQWQAGFEATANSWQRIRKDLANSGTKWDPKLVALIDASMAATTWDSVQAFLRGAGGQVFSIVHGDCHASNMLYDLQRERVVMVDWSELAVWHPMTDIGQFMISDVTVPVRRQHEKAWVRHYWEQLCANGVQDYTWEQCWQDYRERSLERWILMLVLLVGMPLPPVAKQYFHDQVAAFAQDHAADVQSILLGPTISILSSALEG</sequence>
<dbReference type="GeneID" id="5889461"/>
<dbReference type="eggNOG" id="ENOG502S600">
    <property type="taxonomic scope" value="Eukaryota"/>
</dbReference>
<dbReference type="PANTHER" id="PTHR23020">
    <property type="entry name" value="UNCHARACTERIZED NUCLEAR HORMONE RECEPTOR-RELATED"/>
    <property type="match status" value="1"/>
</dbReference>
<dbReference type="Pfam" id="PF02958">
    <property type="entry name" value="EcKL"/>
    <property type="match status" value="1"/>
</dbReference>
<protein>
    <recommendedName>
        <fullName evidence="3">Aminoglycoside phosphotransferase domain-containing protein</fullName>
    </recommendedName>
</protein>
<dbReference type="InterPro" id="IPR004119">
    <property type="entry name" value="EcKL"/>
</dbReference>
<organism evidence="1 2">
    <name type="scientific">Monosiga brevicollis</name>
    <name type="common">Choanoflagellate</name>
    <dbReference type="NCBI Taxonomy" id="81824"/>
    <lineage>
        <taxon>Eukaryota</taxon>
        <taxon>Choanoflagellata</taxon>
        <taxon>Craspedida</taxon>
        <taxon>Salpingoecidae</taxon>
        <taxon>Monosiga</taxon>
    </lineage>
</organism>
<dbReference type="RefSeq" id="XP_001744180.1">
    <property type="nucleotide sequence ID" value="XM_001744128.1"/>
</dbReference>